<dbReference type="Proteomes" id="UP000278746">
    <property type="component" value="Unassembled WGS sequence"/>
</dbReference>
<dbReference type="GO" id="GO:0016020">
    <property type="term" value="C:membrane"/>
    <property type="evidence" value="ECO:0007669"/>
    <property type="project" value="TreeGrafter"/>
</dbReference>
<dbReference type="Gene3D" id="3.40.50.1820">
    <property type="entry name" value="alpha/beta hydrolase"/>
    <property type="match status" value="1"/>
</dbReference>
<dbReference type="RefSeq" id="WP_122896086.1">
    <property type="nucleotide sequence ID" value="NZ_RHIB01000001.1"/>
</dbReference>
<dbReference type="PANTHER" id="PTHR43798">
    <property type="entry name" value="MONOACYLGLYCEROL LIPASE"/>
    <property type="match status" value="1"/>
</dbReference>
<dbReference type="Pfam" id="PF00561">
    <property type="entry name" value="Abhydrolase_1"/>
    <property type="match status" value="1"/>
</dbReference>
<gene>
    <name evidence="2" type="ORF">EBO34_00890</name>
</gene>
<evidence type="ECO:0000259" key="1">
    <source>
        <dbReference type="Pfam" id="PF00561"/>
    </source>
</evidence>
<dbReference type="GO" id="GO:0046464">
    <property type="term" value="P:acylglycerol catabolic process"/>
    <property type="evidence" value="ECO:0007669"/>
    <property type="project" value="TreeGrafter"/>
</dbReference>
<organism evidence="2 3">
    <name type="scientific">Alteribacter keqinensis</name>
    <dbReference type="NCBI Taxonomy" id="2483800"/>
    <lineage>
        <taxon>Bacteria</taxon>
        <taxon>Bacillati</taxon>
        <taxon>Bacillota</taxon>
        <taxon>Bacilli</taxon>
        <taxon>Bacillales</taxon>
        <taxon>Bacillaceae</taxon>
        <taxon>Alteribacter</taxon>
    </lineage>
</organism>
<dbReference type="PANTHER" id="PTHR43798:SF33">
    <property type="entry name" value="HYDROLASE, PUTATIVE (AFU_ORTHOLOGUE AFUA_2G14860)-RELATED"/>
    <property type="match status" value="1"/>
</dbReference>
<dbReference type="InterPro" id="IPR029058">
    <property type="entry name" value="AB_hydrolase_fold"/>
</dbReference>
<comment type="caution">
    <text evidence="2">The sequence shown here is derived from an EMBL/GenBank/DDBJ whole genome shotgun (WGS) entry which is preliminary data.</text>
</comment>
<dbReference type="PRINTS" id="PR00111">
    <property type="entry name" value="ABHYDROLASE"/>
</dbReference>
<keyword evidence="2" id="KW-0378">Hydrolase</keyword>
<dbReference type="InterPro" id="IPR050266">
    <property type="entry name" value="AB_hydrolase_sf"/>
</dbReference>
<name>A0A3M7TTL8_9BACI</name>
<sequence>MILHTEVFGEGQPIVFLHTGLQTGLTDFEYQREYFKNKYKIVLPDLRGHGNSVEDDFTNFFEDSAEDIAETLSHLGIESTHLVGCSLGALVGLYFAKRFPSKVKSLTISGVLAKRPDNWIELQKEGVEHQSQLLKNNDAVGYFENLHKSNWRQFLEMAKNENWYPFEETNDLDGIIAPILYMVGEGNKAEAKGTLFYPSIKDDVHVSIIPFASHLVHSEQPDIYSRILEKFLNKVDN</sequence>
<dbReference type="InterPro" id="IPR000073">
    <property type="entry name" value="AB_hydrolase_1"/>
</dbReference>
<dbReference type="GO" id="GO:0047372">
    <property type="term" value="F:monoacylglycerol lipase activity"/>
    <property type="evidence" value="ECO:0007669"/>
    <property type="project" value="TreeGrafter"/>
</dbReference>
<keyword evidence="3" id="KW-1185">Reference proteome</keyword>
<proteinExistence type="predicted"/>
<evidence type="ECO:0000313" key="3">
    <source>
        <dbReference type="Proteomes" id="UP000278746"/>
    </source>
</evidence>
<dbReference type="EMBL" id="RHIB01000001">
    <property type="protein sequence ID" value="RNA68561.1"/>
    <property type="molecule type" value="Genomic_DNA"/>
</dbReference>
<dbReference type="AlphaFoldDB" id="A0A3M7TTL8"/>
<protein>
    <submittedName>
        <fullName evidence="2">Alpha/beta hydrolase</fullName>
    </submittedName>
</protein>
<accession>A0A3M7TTL8</accession>
<feature type="domain" description="AB hydrolase-1" evidence="1">
    <location>
        <begin position="13"/>
        <end position="122"/>
    </location>
</feature>
<evidence type="ECO:0000313" key="2">
    <source>
        <dbReference type="EMBL" id="RNA68561.1"/>
    </source>
</evidence>
<dbReference type="OrthoDB" id="9805423at2"/>
<dbReference type="SUPFAM" id="SSF53474">
    <property type="entry name" value="alpha/beta-Hydrolases"/>
    <property type="match status" value="1"/>
</dbReference>
<reference evidence="2 3" key="1">
    <citation type="submission" date="2018-10" db="EMBL/GenBank/DDBJ databases">
        <title>Bacillus Keqinensis sp. nov., a moderately halophilic bacterium isolated from a saline-alkaline lake.</title>
        <authorList>
            <person name="Wang H."/>
        </authorList>
    </citation>
    <scope>NUCLEOTIDE SEQUENCE [LARGE SCALE GENOMIC DNA]</scope>
    <source>
        <strain evidence="2 3">KQ-3</strain>
    </source>
</reference>